<dbReference type="SUPFAM" id="SSF48452">
    <property type="entry name" value="TPR-like"/>
    <property type="match status" value="1"/>
</dbReference>
<dbReference type="EMBL" id="NBNE01000051">
    <property type="protein sequence ID" value="OWZ23661.1"/>
    <property type="molecule type" value="Genomic_DNA"/>
</dbReference>
<protein>
    <submittedName>
        <fullName evidence="8">COP9 signalosome complex subunit</fullName>
    </submittedName>
</protein>
<dbReference type="OrthoDB" id="422427at2759"/>
<dbReference type="STRING" id="4795.A0A225X199"/>
<comment type="caution">
    <text evidence="8">The sequence shown here is derived from an EMBL/GenBank/DDBJ whole genome shotgun (WGS) entry which is preliminary data.</text>
</comment>
<dbReference type="InterPro" id="IPR011990">
    <property type="entry name" value="TPR-like_helical_dom_sf"/>
</dbReference>
<evidence type="ECO:0000313" key="8">
    <source>
        <dbReference type="EMBL" id="OWZ23661.1"/>
    </source>
</evidence>
<evidence type="ECO:0000256" key="2">
    <source>
        <dbReference type="ARBA" id="ARBA00004496"/>
    </source>
</evidence>
<dbReference type="Pfam" id="PF10602">
    <property type="entry name" value="RPN7"/>
    <property type="match status" value="1"/>
</dbReference>
<gene>
    <name evidence="8" type="ORF">PHMEG_0001433</name>
</gene>
<comment type="similarity">
    <text evidence="3">Belongs to the CSN1 family.</text>
</comment>
<dbReference type="GO" id="GO:0008180">
    <property type="term" value="C:COP9 signalosome"/>
    <property type="evidence" value="ECO:0007669"/>
    <property type="project" value="UniProtKB-KW"/>
</dbReference>
<dbReference type="PANTHER" id="PTHR14145:SF2">
    <property type="entry name" value="COP9 SIGNALOSOME COMPLEX SUBUNIT 1"/>
    <property type="match status" value="1"/>
</dbReference>
<name>A0A225X199_9STRA</name>
<dbReference type="InterPro" id="IPR045135">
    <property type="entry name" value="Rpn7_N"/>
</dbReference>
<dbReference type="Gene3D" id="1.25.40.570">
    <property type="match status" value="2"/>
</dbReference>
<accession>A0A225X199</accession>
<feature type="domain" description="PCI" evidence="7">
    <location>
        <begin position="193"/>
        <end position="397"/>
    </location>
</feature>
<evidence type="ECO:0000313" key="9">
    <source>
        <dbReference type="Proteomes" id="UP000198211"/>
    </source>
</evidence>
<sequence>MTLEGFDVEAYAAKYSGRNRTDRLLFLAKTCPDVETEARRALLRELKGSLNMTLYTEMLGDEAPDEASFIDNVKHNASQQHERLEQELNSYKSTMIKESIRMGHNDLGDFYYEMGDLPAALKSFAQARDYCTTDKHIIEMCLNVSKVALHMRNFGHVTNYLTKLEQVSSSQSDPILKSKIASAFGLVALHDKDYHGAASKFIECSAEIGASYNEVLHAEDIALYGGICALASFKREELKEKVINNSTFKAFLELLPWLRELITDFYSSNYASCLQTLEKMKPELKLDMYLCEHVEKLCKEIRSRGIIQYFYPYLSPELKLDLYLCEHVEKLCKEIRSRGIIQYFYPYLSVDLHQMARTFNTPISDLEKEICDLIAAERLHARMDSYQKVLYAYHPNQRAATYERAFEVGRKYAAESRNLLLRMSLLKNNIIIRDS</sequence>
<dbReference type="GO" id="GO:0005737">
    <property type="term" value="C:cytoplasm"/>
    <property type="evidence" value="ECO:0007669"/>
    <property type="project" value="UniProtKB-SubCell"/>
</dbReference>
<comment type="subcellular location">
    <subcellularLocation>
        <location evidence="2">Cytoplasm</location>
    </subcellularLocation>
    <subcellularLocation>
        <location evidence="1">Nucleus</location>
    </subcellularLocation>
</comment>
<dbReference type="InterPro" id="IPR000717">
    <property type="entry name" value="PCI_dom"/>
</dbReference>
<organism evidence="8 9">
    <name type="scientific">Phytophthora megakarya</name>
    <dbReference type="NCBI Taxonomy" id="4795"/>
    <lineage>
        <taxon>Eukaryota</taxon>
        <taxon>Sar</taxon>
        <taxon>Stramenopiles</taxon>
        <taxon>Oomycota</taxon>
        <taxon>Peronosporomycetes</taxon>
        <taxon>Peronosporales</taxon>
        <taxon>Peronosporaceae</taxon>
        <taxon>Phytophthora</taxon>
    </lineage>
</organism>
<dbReference type="SUPFAM" id="SSF46785">
    <property type="entry name" value="Winged helix' DNA-binding domain"/>
    <property type="match status" value="1"/>
</dbReference>
<dbReference type="PANTHER" id="PTHR14145">
    <property type="entry name" value="26S PROTESOME SUBUNIT 6"/>
    <property type="match status" value="1"/>
</dbReference>
<dbReference type="SMART" id="SM00088">
    <property type="entry name" value="PINT"/>
    <property type="match status" value="1"/>
</dbReference>
<evidence type="ECO:0000256" key="1">
    <source>
        <dbReference type="ARBA" id="ARBA00004123"/>
    </source>
</evidence>
<keyword evidence="4" id="KW-0963">Cytoplasm</keyword>
<reference evidence="9" key="1">
    <citation type="submission" date="2017-03" db="EMBL/GenBank/DDBJ databases">
        <title>Phytopthora megakarya and P. palmivora, two closely related causual agents of cacao black pod achieved similar genome size and gene model numbers by different mechanisms.</title>
        <authorList>
            <person name="Ali S."/>
            <person name="Shao J."/>
            <person name="Larry D.J."/>
            <person name="Kronmiller B."/>
            <person name="Shen D."/>
            <person name="Strem M.D."/>
            <person name="Melnick R.L."/>
            <person name="Guiltinan M.J."/>
            <person name="Tyler B.M."/>
            <person name="Meinhardt L.W."/>
            <person name="Bailey B.A."/>
        </authorList>
    </citation>
    <scope>NUCLEOTIDE SEQUENCE [LARGE SCALE GENOMIC DNA]</scope>
    <source>
        <strain evidence="9">zdho120</strain>
    </source>
</reference>
<evidence type="ECO:0000256" key="5">
    <source>
        <dbReference type="ARBA" id="ARBA00022790"/>
    </source>
</evidence>
<proteinExistence type="inferred from homology"/>
<evidence type="ECO:0000256" key="4">
    <source>
        <dbReference type="ARBA" id="ARBA00022490"/>
    </source>
</evidence>
<dbReference type="Pfam" id="PF01399">
    <property type="entry name" value="PCI"/>
    <property type="match status" value="1"/>
</dbReference>
<evidence type="ECO:0000256" key="3">
    <source>
        <dbReference type="ARBA" id="ARBA00008793"/>
    </source>
</evidence>
<evidence type="ECO:0000259" key="7">
    <source>
        <dbReference type="PROSITE" id="PS50250"/>
    </source>
</evidence>
<dbReference type="AlphaFoldDB" id="A0A225X199"/>
<dbReference type="PROSITE" id="PS50250">
    <property type="entry name" value="PCI"/>
    <property type="match status" value="1"/>
</dbReference>
<keyword evidence="9" id="KW-1185">Reference proteome</keyword>
<dbReference type="Proteomes" id="UP000198211">
    <property type="component" value="Unassembled WGS sequence"/>
</dbReference>
<keyword evidence="5" id="KW-0736">Signalosome</keyword>
<keyword evidence="6" id="KW-0539">Nucleus</keyword>
<dbReference type="InterPro" id="IPR036390">
    <property type="entry name" value="WH_DNA-bd_sf"/>
</dbReference>
<evidence type="ECO:0000256" key="6">
    <source>
        <dbReference type="ARBA" id="ARBA00023242"/>
    </source>
</evidence>
<dbReference type="InterPro" id="IPR019585">
    <property type="entry name" value="Rpn7/CSN1"/>
</dbReference>